<keyword evidence="1 4" id="KW-0808">Transferase</keyword>
<dbReference type="AlphaFoldDB" id="A0A4R4N691"/>
<dbReference type="GO" id="GO:0004792">
    <property type="term" value="F:thiosulfate-cyanide sulfurtransferase activity"/>
    <property type="evidence" value="ECO:0007669"/>
    <property type="project" value="TreeGrafter"/>
</dbReference>
<dbReference type="OrthoDB" id="9781034at2"/>
<dbReference type="RefSeq" id="WP_132337612.1">
    <property type="nucleotide sequence ID" value="NZ_SMJZ01000148.1"/>
</dbReference>
<comment type="caution">
    <text evidence="4">The sequence shown here is derived from an EMBL/GenBank/DDBJ whole genome shotgun (WGS) entry which is preliminary data.</text>
</comment>
<dbReference type="InterPro" id="IPR045078">
    <property type="entry name" value="TST/MPST-like"/>
</dbReference>
<evidence type="ECO:0000256" key="1">
    <source>
        <dbReference type="ARBA" id="ARBA00022679"/>
    </source>
</evidence>
<keyword evidence="5" id="KW-1185">Reference proteome</keyword>
<dbReference type="Proteomes" id="UP000295157">
    <property type="component" value="Unassembled WGS sequence"/>
</dbReference>
<protein>
    <submittedName>
        <fullName evidence="4">Sulfurtransferase</fullName>
    </submittedName>
</protein>
<feature type="domain" description="Rhodanese" evidence="3">
    <location>
        <begin position="159"/>
        <end position="271"/>
    </location>
</feature>
<name>A0A4R4N691_9ACTN</name>
<dbReference type="InterPro" id="IPR001763">
    <property type="entry name" value="Rhodanese-like_dom"/>
</dbReference>
<sequence length="276" mass="28297">MTSPLITPAELAALDGLTVLDVRWRLGGPPGEGLYREGHIPDAVYCDLDTDLAAPPGDGGRHPLPESGAFQDAMRRLGVSDHRPVVVYDDAGSTVAARAWWALRYFGHGHVRVLDGGFAVWTGAGLPATKEPPASVTPGDFTARPGGMPMLTADEAAALAAKGVLLDARAAERYRGEVEPVDPVAGHIPGAVNAPTTENVGPDGRFLAVGTLRARFAGLGIDGGMEAGAYCGSGVTAAHEVLALEVAGLPPAALYVGSWSGWVADPSRPVATGPSA</sequence>
<dbReference type="EMBL" id="SMJZ01000148">
    <property type="protein sequence ID" value="TDC01842.1"/>
    <property type="molecule type" value="Genomic_DNA"/>
</dbReference>
<gene>
    <name evidence="4" type="ORF">E1267_30800</name>
</gene>
<organism evidence="4 5">
    <name type="scientific">Nonomuraea longispora</name>
    <dbReference type="NCBI Taxonomy" id="1848320"/>
    <lineage>
        <taxon>Bacteria</taxon>
        <taxon>Bacillati</taxon>
        <taxon>Actinomycetota</taxon>
        <taxon>Actinomycetes</taxon>
        <taxon>Streptosporangiales</taxon>
        <taxon>Streptosporangiaceae</taxon>
        <taxon>Nonomuraea</taxon>
    </lineage>
</organism>
<proteinExistence type="predicted"/>
<keyword evidence="2" id="KW-0677">Repeat</keyword>
<dbReference type="PANTHER" id="PTHR11364">
    <property type="entry name" value="THIOSULFATE SULFERTANSFERASE"/>
    <property type="match status" value="1"/>
</dbReference>
<evidence type="ECO:0000313" key="5">
    <source>
        <dbReference type="Proteomes" id="UP000295157"/>
    </source>
</evidence>
<accession>A0A4R4N691</accession>
<dbReference type="CDD" id="cd01449">
    <property type="entry name" value="TST_Repeat_2"/>
    <property type="match status" value="1"/>
</dbReference>
<dbReference type="SUPFAM" id="SSF52821">
    <property type="entry name" value="Rhodanese/Cell cycle control phosphatase"/>
    <property type="match status" value="2"/>
</dbReference>
<dbReference type="InterPro" id="IPR036873">
    <property type="entry name" value="Rhodanese-like_dom_sf"/>
</dbReference>
<dbReference type="CDD" id="cd01448">
    <property type="entry name" value="TST_Repeat_1"/>
    <property type="match status" value="1"/>
</dbReference>
<dbReference type="SMART" id="SM00450">
    <property type="entry name" value="RHOD"/>
    <property type="match status" value="2"/>
</dbReference>
<dbReference type="PROSITE" id="PS50206">
    <property type="entry name" value="RHODANESE_3"/>
    <property type="match status" value="2"/>
</dbReference>
<reference evidence="4 5" key="1">
    <citation type="submission" date="2019-02" db="EMBL/GenBank/DDBJ databases">
        <title>Draft genome sequences of novel Actinobacteria.</title>
        <authorList>
            <person name="Sahin N."/>
            <person name="Ay H."/>
            <person name="Saygin H."/>
        </authorList>
    </citation>
    <scope>NUCLEOTIDE SEQUENCE [LARGE SCALE GENOMIC DNA]</scope>
    <source>
        <strain evidence="4 5">KC201</strain>
    </source>
</reference>
<dbReference type="Pfam" id="PF00581">
    <property type="entry name" value="Rhodanese"/>
    <property type="match status" value="2"/>
</dbReference>
<evidence type="ECO:0000313" key="4">
    <source>
        <dbReference type="EMBL" id="TDC01842.1"/>
    </source>
</evidence>
<dbReference type="Gene3D" id="3.40.250.10">
    <property type="entry name" value="Rhodanese-like domain"/>
    <property type="match status" value="2"/>
</dbReference>
<feature type="domain" description="Rhodanese" evidence="3">
    <location>
        <begin position="13"/>
        <end position="130"/>
    </location>
</feature>
<dbReference type="PANTHER" id="PTHR11364:SF27">
    <property type="entry name" value="SULFURTRANSFERASE"/>
    <property type="match status" value="1"/>
</dbReference>
<evidence type="ECO:0000259" key="3">
    <source>
        <dbReference type="PROSITE" id="PS50206"/>
    </source>
</evidence>
<evidence type="ECO:0000256" key="2">
    <source>
        <dbReference type="ARBA" id="ARBA00022737"/>
    </source>
</evidence>